<protein>
    <submittedName>
        <fullName evidence="1">Uncharacterized protein</fullName>
    </submittedName>
</protein>
<reference evidence="1 2" key="1">
    <citation type="journal article" date="2022" name="Genome Biol. Evol.">
        <title>The Spruce Budworm Genome: Reconstructing the Evolutionary History of Antifreeze Proteins.</title>
        <authorList>
            <person name="Beliveau C."/>
            <person name="Gagne P."/>
            <person name="Picq S."/>
            <person name="Vernygora O."/>
            <person name="Keeling C.I."/>
            <person name="Pinkney K."/>
            <person name="Doucet D."/>
            <person name="Wen F."/>
            <person name="Johnston J.S."/>
            <person name="Maaroufi H."/>
            <person name="Boyle B."/>
            <person name="Laroche J."/>
            <person name="Dewar K."/>
            <person name="Juretic N."/>
            <person name="Blackburn G."/>
            <person name="Nisole A."/>
            <person name="Brunet B."/>
            <person name="Brandao M."/>
            <person name="Lumley L."/>
            <person name="Duan J."/>
            <person name="Quan G."/>
            <person name="Lucarotti C.J."/>
            <person name="Roe A.D."/>
            <person name="Sperling F.A.H."/>
            <person name="Levesque R.C."/>
            <person name="Cusson M."/>
        </authorList>
    </citation>
    <scope>NUCLEOTIDE SEQUENCE [LARGE SCALE GENOMIC DNA]</scope>
    <source>
        <strain evidence="1">Glfc:IPQL:Cfum</strain>
    </source>
</reference>
<organism evidence="1 2">
    <name type="scientific">Choristoneura fumiferana</name>
    <name type="common">Spruce budworm moth</name>
    <name type="synonym">Archips fumiferana</name>
    <dbReference type="NCBI Taxonomy" id="7141"/>
    <lineage>
        <taxon>Eukaryota</taxon>
        <taxon>Metazoa</taxon>
        <taxon>Ecdysozoa</taxon>
        <taxon>Arthropoda</taxon>
        <taxon>Hexapoda</taxon>
        <taxon>Insecta</taxon>
        <taxon>Pterygota</taxon>
        <taxon>Neoptera</taxon>
        <taxon>Endopterygota</taxon>
        <taxon>Lepidoptera</taxon>
        <taxon>Glossata</taxon>
        <taxon>Ditrysia</taxon>
        <taxon>Tortricoidea</taxon>
        <taxon>Tortricidae</taxon>
        <taxon>Tortricinae</taxon>
        <taxon>Choristoneura</taxon>
    </lineage>
</organism>
<evidence type="ECO:0000313" key="1">
    <source>
        <dbReference type="EMBL" id="KAI8438107.1"/>
    </source>
</evidence>
<proteinExistence type="predicted"/>
<keyword evidence="2" id="KW-1185">Reference proteome</keyword>
<gene>
    <name evidence="1" type="ORF">MSG28_010741</name>
</gene>
<name>A0ACC0KPN4_CHOFU</name>
<dbReference type="EMBL" id="CM046118">
    <property type="protein sequence ID" value="KAI8438107.1"/>
    <property type="molecule type" value="Genomic_DNA"/>
</dbReference>
<comment type="caution">
    <text evidence="1">The sequence shown here is derived from an EMBL/GenBank/DDBJ whole genome shotgun (WGS) entry which is preliminary data.</text>
</comment>
<evidence type="ECO:0000313" key="2">
    <source>
        <dbReference type="Proteomes" id="UP001064048"/>
    </source>
</evidence>
<dbReference type="Proteomes" id="UP001064048">
    <property type="component" value="Chromosome 18"/>
</dbReference>
<accession>A0ACC0KPN4</accession>
<sequence length="364" mass="40635">MNGLLGSSSMKDGSALGLHYIMFMPAIINQGTEEQQAQWLPRAWNCSIIGSYAQTELGHGTFIRGLETTATYDPETKEFELHIAQLYTKGQCHGIHSFIIQVRDEETHMPLPGIKVGDIGAKLGLNSVNNGFLGFDHLRIPREQMLMKHAQVEPEPQILDYVTQQHKIFIGIAACHALRLTANMLWETFHAVTEQLVGGNLQRLPESIDTTDTALIPTVAYLKAASAADFYAHWENSVEGIIKGFQKVALGKVSTCVKNLNKRINAGMTPEDAWNITSYTCISELNVDHLQFQYEELLSKIRPNAVGLVDAFDIIDGILQSTLGAYDGRVYERLMEEAMKSPLNAQPVQESFHKYLKPFMRGKL</sequence>